<accession>A0A1G6T2H6</accession>
<dbReference type="InterPro" id="IPR004843">
    <property type="entry name" value="Calcineurin-like_PHP"/>
</dbReference>
<evidence type="ECO:0000313" key="5">
    <source>
        <dbReference type="Proteomes" id="UP000199060"/>
    </source>
</evidence>
<dbReference type="RefSeq" id="WP_087939834.1">
    <property type="nucleotide sequence ID" value="NZ_FNAC01000020.1"/>
</dbReference>
<dbReference type="Gene3D" id="3.60.21.10">
    <property type="match status" value="1"/>
</dbReference>
<dbReference type="STRING" id="686796.SAMN04488104_10206"/>
<dbReference type="Pfam" id="PF00149">
    <property type="entry name" value="Metallophos"/>
    <property type="match status" value="1"/>
</dbReference>
<reference evidence="5" key="1">
    <citation type="submission" date="2016-10" db="EMBL/GenBank/DDBJ databases">
        <authorList>
            <person name="Varghese N."/>
            <person name="Submissions S."/>
        </authorList>
    </citation>
    <scope>NUCLEOTIDE SEQUENCE [LARGE SCALE GENOMIC DNA]</scope>
    <source>
        <strain evidence="5">DSM 23095</strain>
    </source>
</reference>
<dbReference type="PANTHER" id="PTHR22953">
    <property type="entry name" value="ACID PHOSPHATASE RELATED"/>
    <property type="match status" value="1"/>
</dbReference>
<dbReference type="GO" id="GO:0003993">
    <property type="term" value="F:acid phosphatase activity"/>
    <property type="evidence" value="ECO:0007669"/>
    <property type="project" value="InterPro"/>
</dbReference>
<sequence>MVRKGLFFIFLLPLFLGMISKSASVDTLFRVKPYLQLFGKGEIQITWFADQLLSSSIKVKDGSGTVIWESEVVGELVPEIYYTSQEKNQLIGGLSQGSWLYGDQTYRYRVALPELEAGKSLSYEVSLSSETFRSDFKTKPAQDWENIRFIALSDSETEPRGRDRHRPWAPGTPLLRPFGLTVPDLWKEKFGFITQSGIEIPHYLLSETQGYAENLKVIKSRNPDFIVMPGDLTQGGGYQPAWDEFFRHNAGEFDEVLSKSAIIPALGNWENYGGISGGYQYNERGEFAPKVGRMRFHAYFETPEEDPLKKHRQSYYRVDYGPVTILTLDSSNGTPDQSASDFSEEEKISGKELTELGTDTQENFTAAEYQANGGTDLSGFAPGSDQYVWLEENLKQASESGQLIFVQYHHIAYSSGEHGVPLNHELAIGQSGVPMRILNPLLEEYGVIAVLSGHDEIFERSFVDEDGDGKGILYYDVGVAGDGIFGVKRDYDAFLFPKVDYNPYKAWTADENSTETWNTSGSNPVPTDGGKHYGHLEVNVVKLKDGDKTFARIDFTPVYVFPIMDDSYTLQSVERRVYNDEVSITVELKEAVVVIEPQFKESIRVELNEAGIVETVLSDYLENEVQEDWEVVYSRSTTYTCSDLSGTENELKISDSKGNTWTKVVKVEVVDTIAPDFEATDANLAFDKTIGSVVIDPESFYIRTEFIYENCLNTYPVNVVLSKTEITCADFNSDGTFDPIAVDITLSDQSGNQTTKTRKVNLNIIESKKVSLTALDQLIEGGEIELRLGEELEYEVLAWYRYGQLLEGIKGSSIIVEDPGFYQADLQLLNGCIVKSDALTLEQGEFIFPELKSELILDLDENGRAELEPSSLFLTWPLPNTEWTVTLSKSVFSCGESGDQEIEVKIIDESDRVWTKTTSVEVLDRIAPKLEVQNISLDLDVTLGILALNPDELIASVSDNCGIASKSISKSQITCEDLGKTLEILVLVEDISGNPTERIAKVSVNRLESNPLQLEGDSQICEGSSTLLQINSDQNFEVLEWRRNGQKIEAQTGQSLEANEAGIYQALIRYEGACLSETSNFELTLIPLPEGEIVQEGSKLFAPEGAAKYQWYRNEEMLEGETSSTLELNQMGSYEVVIENEEGCSRRLSAIEVTISGLLSRLDVLDLLVYPNPGRDRIQVKLSTDSGLNIDQVELYSIDGKYLTNNILIIKNSGSEMELEVEKLSAGMYLIWVLDEGGKSHLGRFSKVNF</sequence>
<dbReference type="PANTHER" id="PTHR22953:SF153">
    <property type="entry name" value="PURPLE ACID PHOSPHATASE"/>
    <property type="match status" value="1"/>
</dbReference>
<feature type="domain" description="Calcineurin-like phosphoesterase" evidence="2">
    <location>
        <begin position="213"/>
        <end position="455"/>
    </location>
</feature>
<keyword evidence="1" id="KW-0732">Signal</keyword>
<proteinExistence type="predicted"/>
<organism evidence="4 5">
    <name type="scientific">Algoriphagus faecimaris</name>
    <dbReference type="NCBI Taxonomy" id="686796"/>
    <lineage>
        <taxon>Bacteria</taxon>
        <taxon>Pseudomonadati</taxon>
        <taxon>Bacteroidota</taxon>
        <taxon>Cytophagia</taxon>
        <taxon>Cytophagales</taxon>
        <taxon>Cyclobacteriaceae</taxon>
        <taxon>Algoriphagus</taxon>
    </lineage>
</organism>
<dbReference type="AlphaFoldDB" id="A0A1G6T2H6"/>
<keyword evidence="5" id="KW-1185">Reference proteome</keyword>
<dbReference type="Gene3D" id="2.60.40.10">
    <property type="entry name" value="Immunoglobulins"/>
    <property type="match status" value="1"/>
</dbReference>
<evidence type="ECO:0000259" key="2">
    <source>
        <dbReference type="Pfam" id="PF00149"/>
    </source>
</evidence>
<evidence type="ECO:0000256" key="1">
    <source>
        <dbReference type="ARBA" id="ARBA00022729"/>
    </source>
</evidence>
<evidence type="ECO:0000313" key="4">
    <source>
        <dbReference type="EMBL" id="SDD22687.1"/>
    </source>
</evidence>
<feature type="domain" description="Secretion system C-terminal sorting" evidence="3">
    <location>
        <begin position="1169"/>
        <end position="1239"/>
    </location>
</feature>
<dbReference type="SUPFAM" id="SSF56300">
    <property type="entry name" value="Metallo-dependent phosphatases"/>
    <property type="match status" value="1"/>
</dbReference>
<dbReference type="Pfam" id="PF18962">
    <property type="entry name" value="Por_Secre_tail"/>
    <property type="match status" value="1"/>
</dbReference>
<evidence type="ECO:0000259" key="3">
    <source>
        <dbReference type="Pfam" id="PF18962"/>
    </source>
</evidence>
<name>A0A1G6T2H6_9BACT</name>
<gene>
    <name evidence="4" type="ORF">SAMN04488104_10206</name>
</gene>
<dbReference type="NCBIfam" id="TIGR04183">
    <property type="entry name" value="Por_Secre_tail"/>
    <property type="match status" value="1"/>
</dbReference>
<dbReference type="InterPro" id="IPR029052">
    <property type="entry name" value="Metallo-depent_PP-like"/>
</dbReference>
<protein>
    <submittedName>
        <fullName evidence="4">Por secretion system C-terminal sorting domain-containing protein</fullName>
    </submittedName>
</protein>
<dbReference type="OrthoDB" id="966171at2"/>
<dbReference type="InterPro" id="IPR039331">
    <property type="entry name" value="PAPs-like"/>
</dbReference>
<dbReference type="InterPro" id="IPR026444">
    <property type="entry name" value="Secre_tail"/>
</dbReference>
<dbReference type="Proteomes" id="UP000199060">
    <property type="component" value="Unassembled WGS sequence"/>
</dbReference>
<dbReference type="EMBL" id="FNAC01000020">
    <property type="protein sequence ID" value="SDD22687.1"/>
    <property type="molecule type" value="Genomic_DNA"/>
</dbReference>
<dbReference type="InterPro" id="IPR013783">
    <property type="entry name" value="Ig-like_fold"/>
</dbReference>